<dbReference type="EMBL" id="QTSX02001488">
    <property type="protein sequence ID" value="KAJ9081261.1"/>
    <property type="molecule type" value="Genomic_DNA"/>
</dbReference>
<evidence type="ECO:0000313" key="1">
    <source>
        <dbReference type="EMBL" id="KAJ9081261.1"/>
    </source>
</evidence>
<sequence length="475" mass="52298">MAFRLISKSPLKTCLFKKATRTSSLYFKAGFAHAAPAPGSQITVLPNGLTVATETHPGAQTSTVGVMIDAGSRAENANNNGTAHFLEHMAFKGTKTRSQADIELEIENMGGHLNAYTSREQTVYYAKCFKDDVSKSVDILSDILQKSTFDTQAIERERDVILTEQIEVEKNIEELVFDHLHATAFQGHSLGRTILGPKENIKSISAADLRAYIGENYAPERVVLAGAGSVSHQQLVELATKHFSNMPAANSPKGLSAIKTKPRFTGSEIRIRDDDKPAAHIALAVEGVGWGSPDYFTMLLMSSLIGNWDRSLGSSNFLSSRLSHVVAKNKLANSYMSFNTSYSDTGLWGIYLISENKDQLDDLIHFTLQEWARLTTTVTEAEVTRAKQQLKAGLLFSLDNTTSAFEDMGRQIITTGRHIQPTDVAAQIDKITSADVRRVAGDYLWDAECAVVGYGPVECLTDYNRIRGNMSWNRY</sequence>
<proteinExistence type="predicted"/>
<reference evidence="1" key="1">
    <citation type="submission" date="2022-04" db="EMBL/GenBank/DDBJ databases">
        <title>Genome of the entomopathogenic fungus Entomophthora muscae.</title>
        <authorList>
            <person name="Elya C."/>
            <person name="Lovett B.R."/>
            <person name="Lee E."/>
            <person name="Macias A.M."/>
            <person name="Hajek A.E."/>
            <person name="De Bivort B.L."/>
            <person name="Kasson M.T."/>
            <person name="De Fine Licht H.H."/>
            <person name="Stajich J.E."/>
        </authorList>
    </citation>
    <scope>NUCLEOTIDE SEQUENCE</scope>
    <source>
        <strain evidence="1">Berkeley</strain>
    </source>
</reference>
<keyword evidence="2" id="KW-1185">Reference proteome</keyword>
<comment type="caution">
    <text evidence="1">The sequence shown here is derived from an EMBL/GenBank/DDBJ whole genome shotgun (WGS) entry which is preliminary data.</text>
</comment>
<dbReference type="EC" id="3.4.24.64" evidence="1"/>
<gene>
    <name evidence="1" type="primary">MAS1</name>
    <name evidence="1" type="ORF">DSO57_1016645</name>
</gene>
<protein>
    <submittedName>
        <fullName evidence="1">Mitochondrial-processing peptidase subunit beta</fullName>
        <ecNumber evidence="1">3.4.24.64</ecNumber>
    </submittedName>
</protein>
<organism evidence="1 2">
    <name type="scientific">Entomophthora muscae</name>
    <dbReference type="NCBI Taxonomy" id="34485"/>
    <lineage>
        <taxon>Eukaryota</taxon>
        <taxon>Fungi</taxon>
        <taxon>Fungi incertae sedis</taxon>
        <taxon>Zoopagomycota</taxon>
        <taxon>Entomophthoromycotina</taxon>
        <taxon>Entomophthoromycetes</taxon>
        <taxon>Entomophthorales</taxon>
        <taxon>Entomophthoraceae</taxon>
        <taxon>Entomophthora</taxon>
    </lineage>
</organism>
<name>A0ACC2U3A7_9FUNG</name>
<evidence type="ECO:0000313" key="2">
    <source>
        <dbReference type="Proteomes" id="UP001165960"/>
    </source>
</evidence>
<dbReference type="Proteomes" id="UP001165960">
    <property type="component" value="Unassembled WGS sequence"/>
</dbReference>
<keyword evidence="1" id="KW-0378">Hydrolase</keyword>
<accession>A0ACC2U3A7</accession>